<dbReference type="STRING" id="334253.SAMN04487943_103228"/>
<dbReference type="InterPro" id="IPR018656">
    <property type="entry name" value="DUF2087"/>
</dbReference>
<dbReference type="Proteomes" id="UP000198565">
    <property type="component" value="Unassembled WGS sequence"/>
</dbReference>
<evidence type="ECO:0000313" key="2">
    <source>
        <dbReference type="EMBL" id="SFL71172.1"/>
    </source>
</evidence>
<protein>
    <recommendedName>
        <fullName evidence="1">DUF2087 domain-containing protein</fullName>
    </recommendedName>
</protein>
<evidence type="ECO:0000259" key="1">
    <source>
        <dbReference type="Pfam" id="PF09860"/>
    </source>
</evidence>
<dbReference type="RefSeq" id="WP_091482817.1">
    <property type="nucleotide sequence ID" value="NZ_FOTR01000003.1"/>
</dbReference>
<sequence length="252" mass="30061">MELSDMFWSASIEELKKGYVEEENYFICLLCGKEIEKGMVYSFQDNLYEAERYMRIHIGKTHQSVFDYLIDMDRKLTGITDHQKSLLRLFYQGKSDKEIQKDLDIGSTSTIRHHRFALKEKERQARNFLAMMELLKEKDKHAPAFVPVHQSATMVDDRYNITDDERAKIVEKFFPDGVENGLAKFPPKEKQRLVILREIAQQLNDNHKYSEKEVNQKLEHYYKDYVLIRRYLIDYGLLDRKQDGSQYWVKQP</sequence>
<organism evidence="2 3">
    <name type="scientific">Gracilibacillus orientalis</name>
    <dbReference type="NCBI Taxonomy" id="334253"/>
    <lineage>
        <taxon>Bacteria</taxon>
        <taxon>Bacillati</taxon>
        <taxon>Bacillota</taxon>
        <taxon>Bacilli</taxon>
        <taxon>Bacillales</taxon>
        <taxon>Bacillaceae</taxon>
        <taxon>Gracilibacillus</taxon>
    </lineage>
</organism>
<dbReference type="EMBL" id="FOTR01000003">
    <property type="protein sequence ID" value="SFL71172.1"/>
    <property type="molecule type" value="Genomic_DNA"/>
</dbReference>
<feature type="domain" description="DUF2087" evidence="1">
    <location>
        <begin position="182"/>
        <end position="249"/>
    </location>
</feature>
<dbReference type="OrthoDB" id="9789954at2"/>
<dbReference type="Pfam" id="PF09860">
    <property type="entry name" value="DUF2087"/>
    <property type="match status" value="1"/>
</dbReference>
<name>A0A1I4JXD4_9BACI</name>
<gene>
    <name evidence="2" type="ORF">SAMN04487943_103228</name>
</gene>
<keyword evidence="3" id="KW-1185">Reference proteome</keyword>
<proteinExistence type="predicted"/>
<accession>A0A1I4JXD4</accession>
<dbReference type="Gene3D" id="1.10.10.10">
    <property type="entry name" value="Winged helix-like DNA-binding domain superfamily/Winged helix DNA-binding domain"/>
    <property type="match status" value="1"/>
</dbReference>
<dbReference type="InterPro" id="IPR036388">
    <property type="entry name" value="WH-like_DNA-bd_sf"/>
</dbReference>
<dbReference type="AlphaFoldDB" id="A0A1I4JXD4"/>
<reference evidence="3" key="1">
    <citation type="submission" date="2016-10" db="EMBL/GenBank/DDBJ databases">
        <authorList>
            <person name="Varghese N."/>
            <person name="Submissions S."/>
        </authorList>
    </citation>
    <scope>NUCLEOTIDE SEQUENCE [LARGE SCALE GENOMIC DNA]</scope>
    <source>
        <strain evidence="3">CGMCC 1.4250</strain>
    </source>
</reference>
<evidence type="ECO:0000313" key="3">
    <source>
        <dbReference type="Proteomes" id="UP000198565"/>
    </source>
</evidence>